<evidence type="ECO:0000256" key="4">
    <source>
        <dbReference type="ARBA" id="ARBA00022801"/>
    </source>
</evidence>
<keyword evidence="4" id="KW-0378">Hydrolase</keyword>
<comment type="similarity">
    <text evidence="6">Belongs to the Vsr family.</text>
</comment>
<dbReference type="SUPFAM" id="SSF52980">
    <property type="entry name" value="Restriction endonuclease-like"/>
    <property type="match status" value="1"/>
</dbReference>
<protein>
    <submittedName>
        <fullName evidence="7">DNA mismatch endonuclease Vsr</fullName>
    </submittedName>
</protein>
<dbReference type="InterPro" id="IPR004603">
    <property type="entry name" value="DNA_mismatch_endonuc_vsr"/>
</dbReference>
<dbReference type="GO" id="GO:0016787">
    <property type="term" value="F:hydrolase activity"/>
    <property type="evidence" value="ECO:0007669"/>
    <property type="project" value="UniProtKB-KW"/>
</dbReference>
<dbReference type="GO" id="GO:0004519">
    <property type="term" value="F:endonuclease activity"/>
    <property type="evidence" value="ECO:0007669"/>
    <property type="project" value="UniProtKB-KW"/>
</dbReference>
<dbReference type="Pfam" id="PF03852">
    <property type="entry name" value="Vsr"/>
    <property type="match status" value="1"/>
</dbReference>
<evidence type="ECO:0000256" key="1">
    <source>
        <dbReference type="ARBA" id="ARBA00022722"/>
    </source>
</evidence>
<organism evidence="7 8">
    <name type="scientific">Photobacterium chitinilyticum</name>
    <dbReference type="NCBI Taxonomy" id="2485123"/>
    <lineage>
        <taxon>Bacteria</taxon>
        <taxon>Pseudomonadati</taxon>
        <taxon>Pseudomonadota</taxon>
        <taxon>Gammaproteobacteria</taxon>
        <taxon>Vibrionales</taxon>
        <taxon>Vibrionaceae</taxon>
        <taxon>Photobacterium</taxon>
    </lineage>
</organism>
<name>A0A444JT07_9GAMM</name>
<keyword evidence="8" id="KW-1185">Reference proteome</keyword>
<comment type="caution">
    <text evidence="7">The sequence shown here is derived from an EMBL/GenBank/DDBJ whole genome shotgun (WGS) entry which is preliminary data.</text>
</comment>
<evidence type="ECO:0000313" key="8">
    <source>
        <dbReference type="Proteomes" id="UP000287563"/>
    </source>
</evidence>
<evidence type="ECO:0000256" key="3">
    <source>
        <dbReference type="ARBA" id="ARBA00022763"/>
    </source>
</evidence>
<dbReference type="OrthoDB" id="9801520at2"/>
<dbReference type="EMBL" id="RJLM01000002">
    <property type="protein sequence ID" value="RWX56241.1"/>
    <property type="molecule type" value="Genomic_DNA"/>
</dbReference>
<keyword evidence="3" id="KW-0227">DNA damage</keyword>
<dbReference type="InterPro" id="IPR011335">
    <property type="entry name" value="Restrct_endonuc-II-like"/>
</dbReference>
<proteinExistence type="inferred from homology"/>
<sequence length="161" mass="19034">MPDMRLFHSKNTKLEVDLRKFLFARGFRYRLHDKRLKGTPDLVFPKYKAVIFVHGCFWHAHENCSHASIPKTNTEFWLEKFAKNKERDEKAQKWLEDNGWRVLTLWECAIRKPEQFCFDELLDFVECWLVGGARSCEVSGRNEIPLLDLAIESGQLCMKVI</sequence>
<keyword evidence="5" id="KW-0234">DNA repair</keyword>
<evidence type="ECO:0000256" key="2">
    <source>
        <dbReference type="ARBA" id="ARBA00022759"/>
    </source>
</evidence>
<dbReference type="AlphaFoldDB" id="A0A444JT07"/>
<keyword evidence="1" id="KW-0540">Nuclease</keyword>
<dbReference type="RefSeq" id="WP_128783328.1">
    <property type="nucleotide sequence ID" value="NZ_RJLM01000002.1"/>
</dbReference>
<gene>
    <name evidence="7" type="primary">vsr</name>
    <name evidence="7" type="ORF">EDI28_08145</name>
</gene>
<dbReference type="CDD" id="cd00221">
    <property type="entry name" value="Vsr"/>
    <property type="match status" value="1"/>
</dbReference>
<evidence type="ECO:0000256" key="5">
    <source>
        <dbReference type="ARBA" id="ARBA00023204"/>
    </source>
</evidence>
<dbReference type="GO" id="GO:0006298">
    <property type="term" value="P:mismatch repair"/>
    <property type="evidence" value="ECO:0007669"/>
    <property type="project" value="InterPro"/>
</dbReference>
<evidence type="ECO:0000256" key="6">
    <source>
        <dbReference type="ARBA" id="ARBA00029466"/>
    </source>
</evidence>
<keyword evidence="2 7" id="KW-0255">Endonuclease</keyword>
<dbReference type="NCBIfam" id="TIGR00632">
    <property type="entry name" value="vsr"/>
    <property type="match status" value="1"/>
</dbReference>
<reference evidence="7 8" key="1">
    <citation type="submission" date="2018-11" db="EMBL/GenBank/DDBJ databases">
        <title>Photobacterium sp. BEI247 sp. nov., a marine bacterium isolated from Yongle Blue Hole in the South China Sea.</title>
        <authorList>
            <person name="Wang X."/>
        </authorList>
    </citation>
    <scope>NUCLEOTIDE SEQUENCE [LARGE SCALE GENOMIC DNA]</scope>
    <source>
        <strain evidence="8">BEI247</strain>
    </source>
</reference>
<dbReference type="Gene3D" id="3.40.960.10">
    <property type="entry name" value="VSR Endonuclease"/>
    <property type="match status" value="1"/>
</dbReference>
<dbReference type="Proteomes" id="UP000287563">
    <property type="component" value="Unassembled WGS sequence"/>
</dbReference>
<accession>A0A444JT07</accession>
<evidence type="ECO:0000313" key="7">
    <source>
        <dbReference type="EMBL" id="RWX56241.1"/>
    </source>
</evidence>